<dbReference type="Gene3D" id="1.10.10.10">
    <property type="entry name" value="Winged helix-like DNA-binding domain superfamily/Winged helix DNA-binding domain"/>
    <property type="match status" value="1"/>
</dbReference>
<organism evidence="1 2">
    <name type="scientific">Lutibacter holmesii</name>
    <dbReference type="NCBI Taxonomy" id="1137985"/>
    <lineage>
        <taxon>Bacteria</taxon>
        <taxon>Pseudomonadati</taxon>
        <taxon>Bacteroidota</taxon>
        <taxon>Flavobacteriia</taxon>
        <taxon>Flavobacteriales</taxon>
        <taxon>Flavobacteriaceae</taxon>
        <taxon>Lutibacter</taxon>
    </lineage>
</organism>
<sequence length="284" mass="32727">MKVKREFKGVWINRNVWLNTELTIHEKFLLVEIDSLDNESSCFASNDYFAEFMGVDPRSIQRNIKSLIDKGYLERKLVYKPNSKEVEKRLLTVTQNINGKVVTKVSPGVVSEVSPGGDKSVADSNTTYNYTTTTKQISENFELIENIARKLKRTGPEVIAMVPVFVNYCISIEKKHNNNTDLFSHFGYWIEKQTFSSDDAKIEWFIKMFNKVSKQTFIATDEVKKAFEKQLANGFTGEQMKTACKNMYSSDPKNKFHLQSGFVHATPTHLLKDDNVNKYLNQRF</sequence>
<dbReference type="RefSeq" id="WP_386807393.1">
    <property type="nucleotide sequence ID" value="NZ_JBHTMV010000002.1"/>
</dbReference>
<protein>
    <submittedName>
        <fullName evidence="1">Helix-turn-helix domain-containing protein</fullName>
    </submittedName>
</protein>
<evidence type="ECO:0000313" key="1">
    <source>
        <dbReference type="EMBL" id="MFD1292662.1"/>
    </source>
</evidence>
<name>A0ABW3WLA1_9FLAO</name>
<dbReference type="EMBL" id="JBHTMV010000002">
    <property type="protein sequence ID" value="MFD1292662.1"/>
    <property type="molecule type" value="Genomic_DNA"/>
</dbReference>
<dbReference type="Proteomes" id="UP001597241">
    <property type="component" value="Unassembled WGS sequence"/>
</dbReference>
<gene>
    <name evidence="1" type="ORF">ACFQ5N_02330</name>
</gene>
<keyword evidence="2" id="KW-1185">Reference proteome</keyword>
<accession>A0ABW3WLA1</accession>
<proteinExistence type="predicted"/>
<dbReference type="Pfam" id="PF13730">
    <property type="entry name" value="HTH_36"/>
    <property type="match status" value="1"/>
</dbReference>
<dbReference type="InterPro" id="IPR036388">
    <property type="entry name" value="WH-like_DNA-bd_sf"/>
</dbReference>
<comment type="caution">
    <text evidence="1">The sequence shown here is derived from an EMBL/GenBank/DDBJ whole genome shotgun (WGS) entry which is preliminary data.</text>
</comment>
<evidence type="ECO:0000313" key="2">
    <source>
        <dbReference type="Proteomes" id="UP001597241"/>
    </source>
</evidence>
<reference evidence="2" key="1">
    <citation type="journal article" date="2019" name="Int. J. Syst. Evol. Microbiol.">
        <title>The Global Catalogue of Microorganisms (GCM) 10K type strain sequencing project: providing services to taxonomists for standard genome sequencing and annotation.</title>
        <authorList>
            <consortium name="The Broad Institute Genomics Platform"/>
            <consortium name="The Broad Institute Genome Sequencing Center for Infectious Disease"/>
            <person name="Wu L."/>
            <person name="Ma J."/>
        </authorList>
    </citation>
    <scope>NUCLEOTIDE SEQUENCE [LARGE SCALE GENOMIC DNA]</scope>
    <source>
        <strain evidence="2">CCUG 62221</strain>
    </source>
</reference>